<dbReference type="Proteomes" id="UP000515160">
    <property type="component" value="Chromosome 2R"/>
</dbReference>
<dbReference type="RefSeq" id="XP_034117839.1">
    <property type="nucleotide sequence ID" value="XM_034261948.2"/>
</dbReference>
<accession>A0A6P8XWW7</accession>
<feature type="transmembrane region" description="Helical" evidence="7">
    <location>
        <begin position="49"/>
        <end position="71"/>
    </location>
</feature>
<reference evidence="9" key="1">
    <citation type="submission" date="2025-08" db="UniProtKB">
        <authorList>
            <consortium name="RefSeq"/>
        </authorList>
    </citation>
    <scope>IDENTIFICATION</scope>
    <source>
        <strain evidence="9">15112-1751.03</strain>
        <tissue evidence="9">Whole Adult</tissue>
    </source>
</reference>
<proteinExistence type="inferred from homology"/>
<evidence type="ECO:0000313" key="9">
    <source>
        <dbReference type="RefSeq" id="XP_034117839.1"/>
    </source>
</evidence>
<evidence type="ECO:0000256" key="7">
    <source>
        <dbReference type="SAM" id="Phobius"/>
    </source>
</evidence>
<name>A0A6P8XWW7_DROAB</name>
<feature type="transmembrane region" description="Helical" evidence="7">
    <location>
        <begin position="78"/>
        <end position="96"/>
    </location>
</feature>
<evidence type="ECO:0000256" key="3">
    <source>
        <dbReference type="ARBA" id="ARBA00014635"/>
    </source>
</evidence>
<dbReference type="PANTHER" id="PTHR31592:SF1">
    <property type="entry name" value="TRANSMEMBRANE PROTEIN 192"/>
    <property type="match status" value="1"/>
</dbReference>
<keyword evidence="8" id="KW-1185">Reference proteome</keyword>
<evidence type="ECO:0000256" key="2">
    <source>
        <dbReference type="ARBA" id="ARBA00006314"/>
    </source>
</evidence>
<dbReference type="GO" id="GO:0005770">
    <property type="term" value="C:late endosome"/>
    <property type="evidence" value="ECO:0007669"/>
    <property type="project" value="TreeGrafter"/>
</dbReference>
<dbReference type="GO" id="GO:0005765">
    <property type="term" value="C:lysosomal membrane"/>
    <property type="evidence" value="ECO:0007669"/>
    <property type="project" value="TreeGrafter"/>
</dbReference>
<organism evidence="8 9">
    <name type="scientific">Drosophila albomicans</name>
    <name type="common">Fruit fly</name>
    <dbReference type="NCBI Taxonomy" id="7291"/>
    <lineage>
        <taxon>Eukaryota</taxon>
        <taxon>Metazoa</taxon>
        <taxon>Ecdysozoa</taxon>
        <taxon>Arthropoda</taxon>
        <taxon>Hexapoda</taxon>
        <taxon>Insecta</taxon>
        <taxon>Pterygota</taxon>
        <taxon>Neoptera</taxon>
        <taxon>Endopterygota</taxon>
        <taxon>Diptera</taxon>
        <taxon>Brachycera</taxon>
        <taxon>Muscomorpha</taxon>
        <taxon>Ephydroidea</taxon>
        <taxon>Drosophilidae</taxon>
        <taxon>Drosophila</taxon>
    </lineage>
</organism>
<evidence type="ECO:0000256" key="5">
    <source>
        <dbReference type="ARBA" id="ARBA00022989"/>
    </source>
</evidence>
<dbReference type="InterPro" id="IPR029399">
    <property type="entry name" value="TMEM192"/>
</dbReference>
<evidence type="ECO:0000256" key="4">
    <source>
        <dbReference type="ARBA" id="ARBA00022692"/>
    </source>
</evidence>
<evidence type="ECO:0000256" key="6">
    <source>
        <dbReference type="ARBA" id="ARBA00023136"/>
    </source>
</evidence>
<comment type="similarity">
    <text evidence="2">Belongs to the TMEM192 family.</text>
</comment>
<evidence type="ECO:0000256" key="1">
    <source>
        <dbReference type="ARBA" id="ARBA00004141"/>
    </source>
</evidence>
<dbReference type="PANTHER" id="PTHR31592">
    <property type="entry name" value="TRANSMEMBRANE PROTEIN 192"/>
    <property type="match status" value="1"/>
</dbReference>
<dbReference type="Pfam" id="PF14802">
    <property type="entry name" value="TMEM192"/>
    <property type="match status" value="1"/>
</dbReference>
<gene>
    <name evidence="9" type="primary">LOC117576855</name>
</gene>
<comment type="subcellular location">
    <subcellularLocation>
        <location evidence="1">Membrane</location>
        <topology evidence="1">Multi-pass membrane protein</topology>
    </subcellularLocation>
</comment>
<keyword evidence="4 7" id="KW-0812">Transmembrane</keyword>
<keyword evidence="5 7" id="KW-1133">Transmembrane helix</keyword>
<evidence type="ECO:0000313" key="8">
    <source>
        <dbReference type="Proteomes" id="UP000515160"/>
    </source>
</evidence>
<dbReference type="AlphaFoldDB" id="A0A6P8XWW7"/>
<dbReference type="OrthoDB" id="6277625at2759"/>
<dbReference type="GeneID" id="117576855"/>
<protein>
    <recommendedName>
        <fullName evidence="3">Transmembrane protein 192</fullName>
    </recommendedName>
</protein>
<keyword evidence="6 7" id="KW-0472">Membrane</keyword>
<sequence length="262" mass="29398">MDSDAAAGAAIQTGSGSQGQQNRDTDELLDPVLFSNDNGAYKLKTVPAFSIHLLISTIISCVGIGLATLFPEDRRCEAYFIMLYLRATFWVITFLFDHFVKKQHDNLRMNGYHDFHRETSMQKGVPLQIVSLWNSMLLGVQALIHHYYGNDFEKHCAEGWLSPISYITTFNVAENLLLAATHGCYINKVVKFNKAKLAPDVLRGADRASGSLGLMQPGGDTAELLERQADLISYLKDHTYKINQKLHQMQTNVRPLRVPQIP</sequence>